<keyword evidence="3" id="KW-0813">Transport</keyword>
<dbReference type="GO" id="GO:0015078">
    <property type="term" value="F:proton transmembrane transporter activity"/>
    <property type="evidence" value="ECO:0007669"/>
    <property type="project" value="InterPro"/>
</dbReference>
<comment type="caution">
    <text evidence="10">The sequence shown here is derived from an EMBL/GenBank/DDBJ whole genome shotgun (WGS) entry which is preliminary data.</text>
</comment>
<keyword evidence="8" id="KW-0472">Membrane</keyword>
<dbReference type="Pfam" id="PF04718">
    <property type="entry name" value="ATP-synt_G"/>
    <property type="match status" value="1"/>
</dbReference>
<evidence type="ECO:0000313" key="10">
    <source>
        <dbReference type="EMBL" id="PHH82319.1"/>
    </source>
</evidence>
<evidence type="ECO:0000256" key="4">
    <source>
        <dbReference type="ARBA" id="ARBA00022547"/>
    </source>
</evidence>
<comment type="similarity">
    <text evidence="2">Belongs to the ATPase g subunit family.</text>
</comment>
<evidence type="ECO:0000256" key="3">
    <source>
        <dbReference type="ARBA" id="ARBA00022448"/>
    </source>
</evidence>
<keyword evidence="4" id="KW-0138">CF(0)</keyword>
<dbReference type="OrthoDB" id="437at2759"/>
<dbReference type="GO" id="GO:0031966">
    <property type="term" value="C:mitochondrial membrane"/>
    <property type="evidence" value="ECO:0007669"/>
    <property type="project" value="UniProtKB-SubCell"/>
</dbReference>
<keyword evidence="9" id="KW-0066">ATP synthesis</keyword>
<keyword evidence="7" id="KW-0496">Mitochondrion</keyword>
<sequence>MASLAPFSRPVLRQQPVLLRRLASRRFESTVADRAASAARESASKARDYQAKAQQGLSRVSSAAGPAIAGAAKGAASALGKIGGRTGRAVAFVERQTPFVVYYAKVFFEMAKIVFQGQKMNPPSIATFQSYYQSLWNALKSGSLFKVPQNMLQQLRNLGTPEIAAGAVIFAECVGFFSVGEMLGRFKIIGYHGEPNNH</sequence>
<evidence type="ECO:0000256" key="8">
    <source>
        <dbReference type="ARBA" id="ARBA00023136"/>
    </source>
</evidence>
<protein>
    <submittedName>
        <fullName evidence="10">Uncharacterized protein</fullName>
    </submittedName>
</protein>
<gene>
    <name evidence="10" type="ORF">CDD82_6355</name>
</gene>
<comment type="subcellular location">
    <subcellularLocation>
        <location evidence="1">Mitochondrion membrane</location>
    </subcellularLocation>
</comment>
<evidence type="ECO:0000256" key="2">
    <source>
        <dbReference type="ARBA" id="ARBA00005699"/>
    </source>
</evidence>
<evidence type="ECO:0000256" key="9">
    <source>
        <dbReference type="ARBA" id="ARBA00023310"/>
    </source>
</evidence>
<evidence type="ECO:0000256" key="6">
    <source>
        <dbReference type="ARBA" id="ARBA00023065"/>
    </source>
</evidence>
<organism evidence="10 11">
    <name type="scientific">Ophiocordyceps australis</name>
    <dbReference type="NCBI Taxonomy" id="1399860"/>
    <lineage>
        <taxon>Eukaryota</taxon>
        <taxon>Fungi</taxon>
        <taxon>Dikarya</taxon>
        <taxon>Ascomycota</taxon>
        <taxon>Pezizomycotina</taxon>
        <taxon>Sordariomycetes</taxon>
        <taxon>Hypocreomycetidae</taxon>
        <taxon>Hypocreales</taxon>
        <taxon>Ophiocordycipitaceae</taxon>
        <taxon>Ophiocordyceps</taxon>
    </lineage>
</organism>
<dbReference type="Proteomes" id="UP000224854">
    <property type="component" value="Unassembled WGS sequence"/>
</dbReference>
<dbReference type="GO" id="GO:0015986">
    <property type="term" value="P:proton motive force-driven ATP synthesis"/>
    <property type="evidence" value="ECO:0007669"/>
    <property type="project" value="InterPro"/>
</dbReference>
<proteinExistence type="inferred from homology"/>
<evidence type="ECO:0000256" key="1">
    <source>
        <dbReference type="ARBA" id="ARBA00004325"/>
    </source>
</evidence>
<accession>A0A2C5Y357</accession>
<evidence type="ECO:0000256" key="5">
    <source>
        <dbReference type="ARBA" id="ARBA00022781"/>
    </source>
</evidence>
<reference evidence="10 11" key="1">
    <citation type="submission" date="2017-06" db="EMBL/GenBank/DDBJ databases">
        <title>Ant-infecting Ophiocordyceps genomes reveal a high diversity of potential behavioral manipulation genes and a possible major role for enterotoxins.</title>
        <authorList>
            <person name="De Bekker C."/>
            <person name="Evans H.C."/>
            <person name="Brachmann A."/>
            <person name="Hughes D.P."/>
        </authorList>
    </citation>
    <scope>NUCLEOTIDE SEQUENCE [LARGE SCALE GENOMIC DNA]</scope>
    <source>
        <strain evidence="10 11">1348a</strain>
    </source>
</reference>
<dbReference type="EMBL" id="NJEU01000065">
    <property type="protein sequence ID" value="PHH82319.1"/>
    <property type="molecule type" value="Genomic_DNA"/>
</dbReference>
<evidence type="ECO:0000256" key="7">
    <source>
        <dbReference type="ARBA" id="ARBA00023128"/>
    </source>
</evidence>
<keyword evidence="5" id="KW-0375">Hydrogen ion transport</keyword>
<dbReference type="AlphaFoldDB" id="A0A2C5Y357"/>
<name>A0A2C5Y357_9HYPO</name>
<evidence type="ECO:0000313" key="11">
    <source>
        <dbReference type="Proteomes" id="UP000224854"/>
    </source>
</evidence>
<dbReference type="InterPro" id="IPR006808">
    <property type="entry name" value="ATP_synth_F0_gsu_mt"/>
</dbReference>
<keyword evidence="6" id="KW-0406">Ion transport</keyword>
<dbReference type="GO" id="GO:0045259">
    <property type="term" value="C:proton-transporting ATP synthase complex"/>
    <property type="evidence" value="ECO:0007669"/>
    <property type="project" value="UniProtKB-KW"/>
</dbReference>
<keyword evidence="11" id="KW-1185">Reference proteome</keyword>